<reference evidence="1" key="1">
    <citation type="journal article" date="2021" name="PeerJ">
        <title>Extensive microbial diversity within the chicken gut microbiome revealed by metagenomics and culture.</title>
        <authorList>
            <person name="Gilroy R."/>
            <person name="Ravi A."/>
            <person name="Getino M."/>
            <person name="Pursley I."/>
            <person name="Horton D.L."/>
            <person name="Alikhan N.F."/>
            <person name="Baker D."/>
            <person name="Gharbi K."/>
            <person name="Hall N."/>
            <person name="Watson M."/>
            <person name="Adriaenssens E.M."/>
            <person name="Foster-Nyarko E."/>
            <person name="Jarju S."/>
            <person name="Secka A."/>
            <person name="Antonio M."/>
            <person name="Oren A."/>
            <person name="Chaudhuri R.R."/>
            <person name="La Ragione R."/>
            <person name="Hildebrand F."/>
            <person name="Pallen M.J."/>
        </authorList>
    </citation>
    <scope>NUCLEOTIDE SEQUENCE</scope>
    <source>
        <strain evidence="1">5790</strain>
    </source>
</reference>
<dbReference type="EMBL" id="DXIJ01000028">
    <property type="protein sequence ID" value="HIV85433.1"/>
    <property type="molecule type" value="Genomic_DNA"/>
</dbReference>
<evidence type="ECO:0000313" key="1">
    <source>
        <dbReference type="EMBL" id="HIV85433.1"/>
    </source>
</evidence>
<accession>A0A9D1PQ89</accession>
<dbReference type="AlphaFoldDB" id="A0A9D1PQ89"/>
<comment type="caution">
    <text evidence="1">The sequence shown here is derived from an EMBL/GenBank/DDBJ whole genome shotgun (WGS) entry which is preliminary data.</text>
</comment>
<organism evidence="1 2">
    <name type="scientific">Candidatus Monoglobus merdigallinarum</name>
    <dbReference type="NCBI Taxonomy" id="2838698"/>
    <lineage>
        <taxon>Bacteria</taxon>
        <taxon>Bacillati</taxon>
        <taxon>Bacillota</taxon>
        <taxon>Clostridia</taxon>
        <taxon>Monoglobales</taxon>
        <taxon>Monoglobaceae</taxon>
        <taxon>Monoglobus</taxon>
    </lineage>
</organism>
<name>A0A9D1PQ89_9FIRM</name>
<protein>
    <submittedName>
        <fullName evidence="1">Uncharacterized protein</fullName>
    </submittedName>
</protein>
<proteinExistence type="predicted"/>
<gene>
    <name evidence="1" type="ORF">H9900_01330</name>
</gene>
<dbReference type="PROSITE" id="PS51257">
    <property type="entry name" value="PROKAR_LIPOPROTEIN"/>
    <property type="match status" value="1"/>
</dbReference>
<evidence type="ECO:0000313" key="2">
    <source>
        <dbReference type="Proteomes" id="UP000824162"/>
    </source>
</evidence>
<sequence>MPGVFRMSAALLILAVFTSFTLLSCGADSFLGEDSSNHGLEVSMSVVGLPSDADGIYFKSAASFDKGLEAFGVLPEPLKDGYCAYAAEAVSAGAVEPVHVIRIIPLMLC</sequence>
<dbReference type="Proteomes" id="UP000824162">
    <property type="component" value="Unassembled WGS sequence"/>
</dbReference>
<reference evidence="1" key="2">
    <citation type="submission" date="2021-04" db="EMBL/GenBank/DDBJ databases">
        <authorList>
            <person name="Gilroy R."/>
        </authorList>
    </citation>
    <scope>NUCLEOTIDE SEQUENCE</scope>
    <source>
        <strain evidence="1">5790</strain>
    </source>
</reference>